<proteinExistence type="predicted"/>
<feature type="non-terminal residue" evidence="1">
    <location>
        <position position="1"/>
    </location>
</feature>
<name>A0ACB9W432_CHAAC</name>
<evidence type="ECO:0000313" key="1">
    <source>
        <dbReference type="EMBL" id="KAI4807453.1"/>
    </source>
</evidence>
<gene>
    <name evidence="1" type="ORF">KUCAC02_027260</name>
</gene>
<organism evidence="1 2">
    <name type="scientific">Chaenocephalus aceratus</name>
    <name type="common">Blackfin icefish</name>
    <name type="synonym">Chaenichthys aceratus</name>
    <dbReference type="NCBI Taxonomy" id="36190"/>
    <lineage>
        <taxon>Eukaryota</taxon>
        <taxon>Metazoa</taxon>
        <taxon>Chordata</taxon>
        <taxon>Craniata</taxon>
        <taxon>Vertebrata</taxon>
        <taxon>Euteleostomi</taxon>
        <taxon>Actinopterygii</taxon>
        <taxon>Neopterygii</taxon>
        <taxon>Teleostei</taxon>
        <taxon>Neoteleostei</taxon>
        <taxon>Acanthomorphata</taxon>
        <taxon>Eupercaria</taxon>
        <taxon>Perciformes</taxon>
        <taxon>Notothenioidei</taxon>
        <taxon>Channichthyidae</taxon>
        <taxon>Chaenocephalus</taxon>
    </lineage>
</organism>
<dbReference type="Proteomes" id="UP001057452">
    <property type="component" value="Chromosome 19"/>
</dbReference>
<comment type="caution">
    <text evidence="1">The sequence shown here is derived from an EMBL/GenBank/DDBJ whole genome shotgun (WGS) entry which is preliminary data.</text>
</comment>
<keyword evidence="2" id="KW-1185">Reference proteome</keyword>
<sequence>LPSAACSSEKRDSGEAVKGKKGGVREWEEGRSSRYDRDLGEGEEEQGEPRAGGGQLSQLRASLAEGSLTNFKSLLMSAHRRCVTVKRHCRRNGRTPSGGMQQLLWPSPHGGSLDQQNLIQNRTGGEETDSKRWNMRVGIIHTDGKRCSLPNGRALFEHRPITSQHVPAPCKLINIPPVFGPLHHPLGDQPSPGPSYGQEPLLQ</sequence>
<reference evidence="1" key="1">
    <citation type="submission" date="2022-05" db="EMBL/GenBank/DDBJ databases">
        <title>Chromosome-level genome of Chaenocephalus aceratus.</title>
        <authorList>
            <person name="Park H."/>
        </authorList>
    </citation>
    <scope>NUCLEOTIDE SEQUENCE</scope>
    <source>
        <strain evidence="1">KU_202001</strain>
    </source>
</reference>
<protein>
    <submittedName>
        <fullName evidence="1">Uncharacterized protein</fullName>
    </submittedName>
</protein>
<dbReference type="EMBL" id="CM043803">
    <property type="protein sequence ID" value="KAI4807453.1"/>
    <property type="molecule type" value="Genomic_DNA"/>
</dbReference>
<accession>A0ACB9W432</accession>
<evidence type="ECO:0000313" key="2">
    <source>
        <dbReference type="Proteomes" id="UP001057452"/>
    </source>
</evidence>